<feature type="compositionally biased region" description="Basic and acidic residues" evidence="3">
    <location>
        <begin position="25"/>
        <end position="35"/>
    </location>
</feature>
<dbReference type="PROSITE" id="PS50222">
    <property type="entry name" value="EF_HAND_2"/>
    <property type="match status" value="1"/>
</dbReference>
<comment type="caution">
    <text evidence="5">The sequence shown here is derived from an EMBL/GenBank/DDBJ whole genome shotgun (WGS) entry which is preliminary data.</text>
</comment>
<reference evidence="5" key="1">
    <citation type="submission" date="2021-08" db="EMBL/GenBank/DDBJ databases">
        <authorList>
            <person name="Misof B."/>
            <person name="Oliver O."/>
            <person name="Podsiadlowski L."/>
            <person name="Donath A."/>
            <person name="Peters R."/>
            <person name="Mayer C."/>
            <person name="Rust J."/>
            <person name="Gunkel S."/>
            <person name="Lesny P."/>
            <person name="Martin S."/>
            <person name="Oeyen J.P."/>
            <person name="Petersen M."/>
            <person name="Panagiotis P."/>
            <person name="Wilbrandt J."/>
            <person name="Tanja T."/>
        </authorList>
    </citation>
    <scope>NUCLEOTIDE SEQUENCE</scope>
    <source>
        <strain evidence="5">GBR_01_08_01A</strain>
        <tissue evidence="5">Thorax + abdomen</tissue>
    </source>
</reference>
<evidence type="ECO:0000256" key="3">
    <source>
        <dbReference type="SAM" id="MobiDB-lite"/>
    </source>
</evidence>
<keyword evidence="6" id="KW-1185">Reference proteome</keyword>
<dbReference type="InterPro" id="IPR050403">
    <property type="entry name" value="Myosin_RLC"/>
</dbReference>
<feature type="region of interest" description="Disordered" evidence="3">
    <location>
        <begin position="1"/>
        <end position="69"/>
    </location>
</feature>
<dbReference type="GO" id="GO:0043226">
    <property type="term" value="C:organelle"/>
    <property type="evidence" value="ECO:0007669"/>
    <property type="project" value="UniProtKB-ARBA"/>
</dbReference>
<dbReference type="InterPro" id="IPR018247">
    <property type="entry name" value="EF_Hand_1_Ca_BS"/>
</dbReference>
<dbReference type="GO" id="GO:0005509">
    <property type="term" value="F:calcium ion binding"/>
    <property type="evidence" value="ECO:0007669"/>
    <property type="project" value="InterPro"/>
</dbReference>
<gene>
    <name evidence="5" type="ORF">KPH14_006412</name>
</gene>
<accession>A0AAD9VVL4</accession>
<dbReference type="EMBL" id="JAIFRP010000003">
    <property type="protein sequence ID" value="KAK2588646.1"/>
    <property type="molecule type" value="Genomic_DNA"/>
</dbReference>
<dbReference type="Proteomes" id="UP001258017">
    <property type="component" value="Unassembled WGS sequence"/>
</dbReference>
<proteinExistence type="predicted"/>
<feature type="compositionally biased region" description="Basic and acidic residues" evidence="3">
    <location>
        <begin position="43"/>
        <end position="59"/>
    </location>
</feature>
<evidence type="ECO:0000259" key="4">
    <source>
        <dbReference type="PROSITE" id="PS50222"/>
    </source>
</evidence>
<keyword evidence="1" id="KW-0677">Repeat</keyword>
<dbReference type="InterPro" id="IPR011992">
    <property type="entry name" value="EF-hand-dom_pair"/>
</dbReference>
<evidence type="ECO:0000256" key="1">
    <source>
        <dbReference type="ARBA" id="ARBA00022737"/>
    </source>
</evidence>
<dbReference type="FunFam" id="1.10.238.10:FF:000178">
    <property type="entry name" value="Calmodulin-2 A"/>
    <property type="match status" value="1"/>
</dbReference>
<evidence type="ECO:0000313" key="5">
    <source>
        <dbReference type="EMBL" id="KAK2588646.1"/>
    </source>
</evidence>
<dbReference type="InterPro" id="IPR002048">
    <property type="entry name" value="EF_hand_dom"/>
</dbReference>
<dbReference type="Gene3D" id="1.10.238.10">
    <property type="entry name" value="EF-hand"/>
    <property type="match status" value="2"/>
</dbReference>
<dbReference type="PANTHER" id="PTHR23049">
    <property type="entry name" value="MYOSIN REGULATORY LIGHT CHAIN 2"/>
    <property type="match status" value="1"/>
</dbReference>
<feature type="compositionally biased region" description="Basic and acidic residues" evidence="3">
    <location>
        <begin position="1"/>
        <end position="16"/>
    </location>
</feature>
<evidence type="ECO:0000256" key="2">
    <source>
        <dbReference type="ARBA" id="ARBA00022837"/>
    </source>
</evidence>
<dbReference type="Pfam" id="PF13405">
    <property type="entry name" value="EF-hand_6"/>
    <property type="match status" value="1"/>
</dbReference>
<evidence type="ECO:0000313" key="6">
    <source>
        <dbReference type="Proteomes" id="UP001258017"/>
    </source>
</evidence>
<feature type="compositionally biased region" description="Polar residues" evidence="3">
    <location>
        <begin position="60"/>
        <end position="69"/>
    </location>
</feature>
<dbReference type="SMART" id="SM00054">
    <property type="entry name" value="EFh"/>
    <property type="match status" value="1"/>
</dbReference>
<keyword evidence="2" id="KW-0106">Calcium</keyword>
<name>A0AAD9VVL4_9HYME</name>
<feature type="domain" description="EF-hand" evidence="4">
    <location>
        <begin position="100"/>
        <end position="135"/>
    </location>
</feature>
<protein>
    <recommendedName>
        <fullName evidence="4">EF-hand domain-containing protein</fullName>
    </recommendedName>
</protein>
<reference evidence="5" key="2">
    <citation type="journal article" date="2023" name="Commun. Biol.">
        <title>Intrasexual cuticular hydrocarbon dimorphism in a wasp sheds light on hydrocarbon biosynthesis genes in Hymenoptera.</title>
        <authorList>
            <person name="Moris V.C."/>
            <person name="Podsiadlowski L."/>
            <person name="Martin S."/>
            <person name="Oeyen J.P."/>
            <person name="Donath A."/>
            <person name="Petersen M."/>
            <person name="Wilbrandt J."/>
            <person name="Misof B."/>
            <person name="Liedtke D."/>
            <person name="Thamm M."/>
            <person name="Scheiner R."/>
            <person name="Schmitt T."/>
            <person name="Niehuis O."/>
        </authorList>
    </citation>
    <scope>NUCLEOTIDE SEQUENCE</scope>
    <source>
        <strain evidence="5">GBR_01_08_01A</strain>
    </source>
</reference>
<organism evidence="5 6">
    <name type="scientific">Odynerus spinipes</name>
    <dbReference type="NCBI Taxonomy" id="1348599"/>
    <lineage>
        <taxon>Eukaryota</taxon>
        <taxon>Metazoa</taxon>
        <taxon>Ecdysozoa</taxon>
        <taxon>Arthropoda</taxon>
        <taxon>Hexapoda</taxon>
        <taxon>Insecta</taxon>
        <taxon>Pterygota</taxon>
        <taxon>Neoptera</taxon>
        <taxon>Endopterygota</taxon>
        <taxon>Hymenoptera</taxon>
        <taxon>Apocrita</taxon>
        <taxon>Aculeata</taxon>
        <taxon>Vespoidea</taxon>
        <taxon>Vespidae</taxon>
        <taxon>Eumeninae</taxon>
        <taxon>Odynerus</taxon>
    </lineage>
</organism>
<sequence>MPEGQKEENFKESPEKKTKKKKSSKAAEGKEKVEEQVTPSLKETIEEKVTDEKEKEKSNVETTDTENLQDVSTAKKKSLDVGSLFKNTKIREEVGKEDLMKLFELREAFQLFDFNRDGIIDLEDLKFTFVTMGRPDVSEEHLKQMLSEMPSPVNFDSFVSVFGRKVTEMDPEEVFTAALSTWDMRDTGMIPEEKIRDDLQKFGDKFTLKDVDSALEEAPVYLQDGNAMIDYVKFSNNICGFRNLIKAREQQQKSENA</sequence>
<dbReference type="SUPFAM" id="SSF47473">
    <property type="entry name" value="EF-hand"/>
    <property type="match status" value="1"/>
</dbReference>
<dbReference type="AlphaFoldDB" id="A0AAD9VVL4"/>
<dbReference type="PROSITE" id="PS00018">
    <property type="entry name" value="EF_HAND_1"/>
    <property type="match status" value="1"/>
</dbReference>